<feature type="non-terminal residue" evidence="1">
    <location>
        <position position="154"/>
    </location>
</feature>
<protein>
    <submittedName>
        <fullName evidence="1">Uncharacterized protein</fullName>
    </submittedName>
</protein>
<feature type="non-terminal residue" evidence="1">
    <location>
        <position position="1"/>
    </location>
</feature>
<dbReference type="AlphaFoldDB" id="A0ABD0PBN0"/>
<sequence length="154" mass="17667">IDAERYKRKWCLRLYGAPEAENEKVKVKVMEICKGVVPELTAKMSEAVDVAHRLGRLVVGRARAIIIPLALRWVRDIIWKRPKNSSYLEEHKLRFGEDLTKEEKASRALLCPYVQKACNEGKKAYFIGSKAFVDGREIVPEKNGYYLIPADFEA</sequence>
<keyword evidence="3" id="KW-1185">Reference proteome</keyword>
<evidence type="ECO:0000313" key="1">
    <source>
        <dbReference type="EMBL" id="KAL0171488.1"/>
    </source>
</evidence>
<comment type="caution">
    <text evidence="1">The sequence shown here is derived from an EMBL/GenBank/DDBJ whole genome shotgun (WGS) entry which is preliminary data.</text>
</comment>
<dbReference type="EMBL" id="JAMKFB020000016">
    <property type="protein sequence ID" value="KAL0171493.1"/>
    <property type="molecule type" value="Genomic_DNA"/>
</dbReference>
<reference evidence="1 3" key="1">
    <citation type="submission" date="2024-05" db="EMBL/GenBank/DDBJ databases">
        <title>Genome sequencing and assembly of Indian major carp, Cirrhinus mrigala (Hamilton, 1822).</title>
        <authorList>
            <person name="Mohindra V."/>
            <person name="Chowdhury L.M."/>
            <person name="Lal K."/>
            <person name="Jena J.K."/>
        </authorList>
    </citation>
    <scope>NUCLEOTIDE SEQUENCE [LARGE SCALE GENOMIC DNA]</scope>
    <source>
        <strain evidence="1">CM1030</strain>
        <tissue evidence="1">Blood</tissue>
    </source>
</reference>
<dbReference type="Proteomes" id="UP001529510">
    <property type="component" value="Unassembled WGS sequence"/>
</dbReference>
<name>A0ABD0PBN0_CIRMR</name>
<proteinExistence type="predicted"/>
<evidence type="ECO:0000313" key="2">
    <source>
        <dbReference type="EMBL" id="KAL0171493.1"/>
    </source>
</evidence>
<dbReference type="EMBL" id="JAMKFB020000016">
    <property type="protein sequence ID" value="KAL0171488.1"/>
    <property type="molecule type" value="Genomic_DNA"/>
</dbReference>
<gene>
    <name evidence="1" type="ORF">M9458_031799</name>
    <name evidence="2" type="ORF">M9458_031804</name>
</gene>
<organism evidence="1 3">
    <name type="scientific">Cirrhinus mrigala</name>
    <name type="common">Mrigala</name>
    <dbReference type="NCBI Taxonomy" id="683832"/>
    <lineage>
        <taxon>Eukaryota</taxon>
        <taxon>Metazoa</taxon>
        <taxon>Chordata</taxon>
        <taxon>Craniata</taxon>
        <taxon>Vertebrata</taxon>
        <taxon>Euteleostomi</taxon>
        <taxon>Actinopterygii</taxon>
        <taxon>Neopterygii</taxon>
        <taxon>Teleostei</taxon>
        <taxon>Ostariophysi</taxon>
        <taxon>Cypriniformes</taxon>
        <taxon>Cyprinidae</taxon>
        <taxon>Labeoninae</taxon>
        <taxon>Labeonini</taxon>
        <taxon>Cirrhinus</taxon>
    </lineage>
</organism>
<accession>A0ABD0PBN0</accession>
<evidence type="ECO:0000313" key="3">
    <source>
        <dbReference type="Proteomes" id="UP001529510"/>
    </source>
</evidence>